<evidence type="ECO:0000313" key="2">
    <source>
        <dbReference type="Proteomes" id="UP000827092"/>
    </source>
</evidence>
<organism evidence="1 2">
    <name type="scientific">Oedothorax gibbosus</name>
    <dbReference type="NCBI Taxonomy" id="931172"/>
    <lineage>
        <taxon>Eukaryota</taxon>
        <taxon>Metazoa</taxon>
        <taxon>Ecdysozoa</taxon>
        <taxon>Arthropoda</taxon>
        <taxon>Chelicerata</taxon>
        <taxon>Arachnida</taxon>
        <taxon>Araneae</taxon>
        <taxon>Araneomorphae</taxon>
        <taxon>Entelegynae</taxon>
        <taxon>Araneoidea</taxon>
        <taxon>Linyphiidae</taxon>
        <taxon>Erigoninae</taxon>
        <taxon>Oedothorax</taxon>
    </lineage>
</organism>
<dbReference type="Proteomes" id="UP000827092">
    <property type="component" value="Unassembled WGS sequence"/>
</dbReference>
<reference evidence="1 2" key="1">
    <citation type="journal article" date="2022" name="Nat. Ecol. Evol.">
        <title>A masculinizing supergene underlies an exaggerated male reproductive morph in a spider.</title>
        <authorList>
            <person name="Hendrickx F."/>
            <person name="De Corte Z."/>
            <person name="Sonet G."/>
            <person name="Van Belleghem S.M."/>
            <person name="Kostlbacher S."/>
            <person name="Vangestel C."/>
        </authorList>
    </citation>
    <scope>NUCLEOTIDE SEQUENCE [LARGE SCALE GENOMIC DNA]</scope>
    <source>
        <strain evidence="1">W744_W776</strain>
    </source>
</reference>
<protein>
    <submittedName>
        <fullName evidence="1">Uncharacterized protein</fullName>
    </submittedName>
</protein>
<name>A0AAV6VQX3_9ARAC</name>
<keyword evidence="2" id="KW-1185">Reference proteome</keyword>
<proteinExistence type="predicted"/>
<gene>
    <name evidence="1" type="ORF">JTE90_006882</name>
</gene>
<dbReference type="AlphaFoldDB" id="A0AAV6VQX3"/>
<comment type="caution">
    <text evidence="1">The sequence shown here is derived from an EMBL/GenBank/DDBJ whole genome shotgun (WGS) entry which is preliminary data.</text>
</comment>
<dbReference type="EMBL" id="JAFNEN010000043">
    <property type="protein sequence ID" value="KAG8198129.1"/>
    <property type="molecule type" value="Genomic_DNA"/>
</dbReference>
<accession>A0AAV6VQX3</accession>
<sequence length="190" mass="21201">MANCPAPLEQRIPCIPIRCRRGSSLFVSSRMRRDDGHGLVHRLNISKFRVTGTLGFRLGRGDKLESLLMGNDIKETRSVVFRTLLFLIQVAIQRPNKNTRLASPYIKNHYASPIASSHSSRPEQSASVDSMLIDPPFVFPCPPPEDRMSGAVLKGSENTLKWQHHWMGEVIKFCDTGKKAGGGKFPMGKN</sequence>
<evidence type="ECO:0000313" key="1">
    <source>
        <dbReference type="EMBL" id="KAG8198129.1"/>
    </source>
</evidence>